<protein>
    <submittedName>
        <fullName evidence="2">M28 family peptidase</fullName>
    </submittedName>
</protein>
<evidence type="ECO:0000313" key="3">
    <source>
        <dbReference type="Proteomes" id="UP001142810"/>
    </source>
</evidence>
<feature type="domain" description="Peptidase M28" evidence="1">
    <location>
        <begin position="71"/>
        <end position="271"/>
    </location>
</feature>
<accession>A0ABT3P3U3</accession>
<sequence>MSPQLLNQAVENLKVLSADDMTGRKPGTPGHEKAADFISHTFASFKLTPLTKDYIHQFSYEYGWSESTGSNVVGMVKGKRYPDKYIVVTAHYDHLGTKGRHIYNGADDNASGVAALIALAAHFSTYTPDHSIIFMATDVEEAGLKGVKAFLTSTLINTAHIILNVNVDMIGNGGKRHELYVLTPANASFEQFVRQYIETHSSSAFRLKVGQPRKINRRSLLESRIDWRRASDHAAFASAGIPYIYFGNDVHSHYHEPSDTFENINKTFFSTSLSHITQLTTQFDRHVLSGE</sequence>
<dbReference type="Pfam" id="PF04389">
    <property type="entry name" value="Peptidase_M28"/>
    <property type="match status" value="1"/>
</dbReference>
<dbReference type="RefSeq" id="WP_265616152.1">
    <property type="nucleotide sequence ID" value="NZ_JAPFRD010000004.1"/>
</dbReference>
<organism evidence="2 3">
    <name type="scientific">Alteromonas aquimaris</name>
    <dbReference type="NCBI Taxonomy" id="2998417"/>
    <lineage>
        <taxon>Bacteria</taxon>
        <taxon>Pseudomonadati</taxon>
        <taxon>Pseudomonadota</taxon>
        <taxon>Gammaproteobacteria</taxon>
        <taxon>Alteromonadales</taxon>
        <taxon>Alteromonadaceae</taxon>
        <taxon>Alteromonas/Salinimonas group</taxon>
        <taxon>Alteromonas</taxon>
    </lineage>
</organism>
<dbReference type="InterPro" id="IPR007484">
    <property type="entry name" value="Peptidase_M28"/>
</dbReference>
<dbReference type="Gene3D" id="3.40.630.10">
    <property type="entry name" value="Zn peptidases"/>
    <property type="match status" value="1"/>
</dbReference>
<comment type="caution">
    <text evidence="2">The sequence shown here is derived from an EMBL/GenBank/DDBJ whole genome shotgun (WGS) entry which is preliminary data.</text>
</comment>
<dbReference type="EMBL" id="JAPFRD010000004">
    <property type="protein sequence ID" value="MCW8107444.1"/>
    <property type="molecule type" value="Genomic_DNA"/>
</dbReference>
<gene>
    <name evidence="2" type="ORF">OPS25_02865</name>
</gene>
<dbReference type="PANTHER" id="PTHR12147:SF26">
    <property type="entry name" value="PEPTIDASE M28 DOMAIN-CONTAINING PROTEIN"/>
    <property type="match status" value="1"/>
</dbReference>
<evidence type="ECO:0000313" key="2">
    <source>
        <dbReference type="EMBL" id="MCW8107444.1"/>
    </source>
</evidence>
<keyword evidence="3" id="KW-1185">Reference proteome</keyword>
<proteinExistence type="predicted"/>
<dbReference type="Proteomes" id="UP001142810">
    <property type="component" value="Unassembled WGS sequence"/>
</dbReference>
<dbReference type="InterPro" id="IPR045175">
    <property type="entry name" value="M28_fam"/>
</dbReference>
<reference evidence="2" key="1">
    <citation type="submission" date="2022-11" db="EMBL/GenBank/DDBJ databases">
        <title>Alteromonas sp. nov., isolated from sea water of the Qingdao.</title>
        <authorList>
            <person name="Wang Q."/>
        </authorList>
    </citation>
    <scope>NUCLEOTIDE SEQUENCE</scope>
    <source>
        <strain evidence="2">ASW11-7</strain>
    </source>
</reference>
<evidence type="ECO:0000259" key="1">
    <source>
        <dbReference type="Pfam" id="PF04389"/>
    </source>
</evidence>
<dbReference type="SUPFAM" id="SSF53187">
    <property type="entry name" value="Zn-dependent exopeptidases"/>
    <property type="match status" value="1"/>
</dbReference>
<dbReference type="PANTHER" id="PTHR12147">
    <property type="entry name" value="METALLOPEPTIDASE M28 FAMILY MEMBER"/>
    <property type="match status" value="1"/>
</dbReference>
<name>A0ABT3P3U3_9ALTE</name>